<dbReference type="AlphaFoldDB" id="A0A3D8SHY8"/>
<evidence type="ECO:0000256" key="1">
    <source>
        <dbReference type="ARBA" id="ARBA00004141"/>
    </source>
</evidence>
<dbReference type="Pfam" id="PF07690">
    <property type="entry name" value="MFS_1"/>
    <property type="match status" value="1"/>
</dbReference>
<gene>
    <name evidence="8" type="ORF">BP5796_04251</name>
</gene>
<keyword evidence="3 6" id="KW-1133">Transmembrane helix</keyword>
<dbReference type="SUPFAM" id="SSF103473">
    <property type="entry name" value="MFS general substrate transporter"/>
    <property type="match status" value="1"/>
</dbReference>
<feature type="compositionally biased region" description="Basic and acidic residues" evidence="5">
    <location>
        <begin position="51"/>
        <end position="60"/>
    </location>
</feature>
<feature type="transmembrane region" description="Helical" evidence="6">
    <location>
        <begin position="287"/>
        <end position="307"/>
    </location>
</feature>
<dbReference type="InterPro" id="IPR011701">
    <property type="entry name" value="MFS"/>
</dbReference>
<keyword evidence="2 6" id="KW-0812">Transmembrane</keyword>
<evidence type="ECO:0000259" key="7">
    <source>
        <dbReference type="PROSITE" id="PS50850"/>
    </source>
</evidence>
<feature type="transmembrane region" description="Helical" evidence="6">
    <location>
        <begin position="169"/>
        <end position="187"/>
    </location>
</feature>
<feature type="domain" description="Major facilitator superfamily (MFS) profile" evidence="7">
    <location>
        <begin position="131"/>
        <end position="562"/>
    </location>
</feature>
<dbReference type="InterPro" id="IPR036259">
    <property type="entry name" value="MFS_trans_sf"/>
</dbReference>
<feature type="transmembrane region" description="Helical" evidence="6">
    <location>
        <begin position="404"/>
        <end position="429"/>
    </location>
</feature>
<dbReference type="Gene3D" id="1.20.1250.20">
    <property type="entry name" value="MFS general substrate transporter like domains"/>
    <property type="match status" value="1"/>
</dbReference>
<dbReference type="PANTHER" id="PTHR23502">
    <property type="entry name" value="MAJOR FACILITATOR SUPERFAMILY"/>
    <property type="match status" value="1"/>
</dbReference>
<feature type="transmembrane region" description="Helical" evidence="6">
    <location>
        <begin position="258"/>
        <end position="281"/>
    </location>
</feature>
<comment type="subcellular location">
    <subcellularLocation>
        <location evidence="1">Membrane</location>
        <topology evidence="1">Multi-pass membrane protein</topology>
    </subcellularLocation>
</comment>
<feature type="transmembrane region" description="Helical" evidence="6">
    <location>
        <begin position="365"/>
        <end position="384"/>
    </location>
</feature>
<feature type="transmembrane region" description="Helical" evidence="6">
    <location>
        <begin position="441"/>
        <end position="462"/>
    </location>
</feature>
<dbReference type="PANTHER" id="PTHR23502:SF23">
    <property type="entry name" value="FLUCONAZOLE RESISTANCE PROTEIN 1"/>
    <property type="match status" value="1"/>
</dbReference>
<dbReference type="PROSITE" id="PS50850">
    <property type="entry name" value="MFS"/>
    <property type="match status" value="1"/>
</dbReference>
<accession>A0A3D8SHY8</accession>
<keyword evidence="9" id="KW-1185">Reference proteome</keyword>
<dbReference type="GO" id="GO:0005886">
    <property type="term" value="C:plasma membrane"/>
    <property type="evidence" value="ECO:0007669"/>
    <property type="project" value="TreeGrafter"/>
</dbReference>
<keyword evidence="4 6" id="KW-0472">Membrane</keyword>
<feature type="transmembrane region" description="Helical" evidence="6">
    <location>
        <begin position="199"/>
        <end position="218"/>
    </location>
</feature>
<proteinExistence type="predicted"/>
<evidence type="ECO:0000256" key="6">
    <source>
        <dbReference type="SAM" id="Phobius"/>
    </source>
</evidence>
<protein>
    <submittedName>
        <fullName evidence="8">Putative caffeine resistance protein</fullName>
    </submittedName>
</protein>
<dbReference type="FunFam" id="1.20.1250.20:FF:000011">
    <property type="entry name" value="MFS multidrug transporter, putative"/>
    <property type="match status" value="1"/>
</dbReference>
<dbReference type="Proteomes" id="UP000256328">
    <property type="component" value="Unassembled WGS sequence"/>
</dbReference>
<dbReference type="OrthoDB" id="3357846at2759"/>
<evidence type="ECO:0000313" key="8">
    <source>
        <dbReference type="EMBL" id="RDW85926.1"/>
    </source>
</evidence>
<feature type="region of interest" description="Disordered" evidence="5">
    <location>
        <begin position="40"/>
        <end position="100"/>
    </location>
</feature>
<name>A0A3D8SHY8_9HELO</name>
<evidence type="ECO:0000313" key="9">
    <source>
        <dbReference type="Proteomes" id="UP000256328"/>
    </source>
</evidence>
<comment type="caution">
    <text evidence="8">The sequence shown here is derived from an EMBL/GenBank/DDBJ whole genome shotgun (WGS) entry which is preliminary data.</text>
</comment>
<evidence type="ECO:0000256" key="5">
    <source>
        <dbReference type="SAM" id="MobiDB-lite"/>
    </source>
</evidence>
<dbReference type="CDD" id="cd17323">
    <property type="entry name" value="MFS_Tpo1_MDR_like"/>
    <property type="match status" value="1"/>
</dbReference>
<evidence type="ECO:0000256" key="4">
    <source>
        <dbReference type="ARBA" id="ARBA00023136"/>
    </source>
</evidence>
<organism evidence="8 9">
    <name type="scientific">Coleophoma crateriformis</name>
    <dbReference type="NCBI Taxonomy" id="565419"/>
    <lineage>
        <taxon>Eukaryota</taxon>
        <taxon>Fungi</taxon>
        <taxon>Dikarya</taxon>
        <taxon>Ascomycota</taxon>
        <taxon>Pezizomycotina</taxon>
        <taxon>Leotiomycetes</taxon>
        <taxon>Helotiales</taxon>
        <taxon>Dermateaceae</taxon>
        <taxon>Coleophoma</taxon>
    </lineage>
</organism>
<dbReference type="GO" id="GO:1990961">
    <property type="term" value="P:xenobiotic detoxification by transmembrane export across the plasma membrane"/>
    <property type="evidence" value="ECO:0007669"/>
    <property type="project" value="TreeGrafter"/>
</dbReference>
<feature type="transmembrane region" description="Helical" evidence="6">
    <location>
        <begin position="224"/>
        <end position="246"/>
    </location>
</feature>
<evidence type="ECO:0000256" key="2">
    <source>
        <dbReference type="ARBA" id="ARBA00022692"/>
    </source>
</evidence>
<feature type="compositionally biased region" description="Polar residues" evidence="5">
    <location>
        <begin position="82"/>
        <end position="96"/>
    </location>
</feature>
<dbReference type="InterPro" id="IPR020846">
    <property type="entry name" value="MFS_dom"/>
</dbReference>
<dbReference type="GO" id="GO:0015244">
    <property type="term" value="F:fluconazole transmembrane transporter activity"/>
    <property type="evidence" value="ECO:0007669"/>
    <property type="project" value="TreeGrafter"/>
</dbReference>
<evidence type="ECO:0000256" key="3">
    <source>
        <dbReference type="ARBA" id="ARBA00022989"/>
    </source>
</evidence>
<feature type="transmembrane region" description="Helical" evidence="6">
    <location>
        <begin position="129"/>
        <end position="149"/>
    </location>
</feature>
<reference evidence="8 9" key="1">
    <citation type="journal article" date="2018" name="IMA Fungus">
        <title>IMA Genome-F 9: Draft genome sequence of Annulohypoxylon stygium, Aspergillus mulundensis, Berkeleyomyces basicola (syn. Thielaviopsis basicola), Ceratocystis smalleyi, two Cercospora beticola strains, Coleophoma cylindrospora, Fusarium fracticaudum, Phialophora cf. hyalina, and Morchella septimelata.</title>
        <authorList>
            <person name="Wingfield B.D."/>
            <person name="Bills G.F."/>
            <person name="Dong Y."/>
            <person name="Huang W."/>
            <person name="Nel W.J."/>
            <person name="Swalarsk-Parry B.S."/>
            <person name="Vaghefi N."/>
            <person name="Wilken P.M."/>
            <person name="An Z."/>
            <person name="de Beer Z.W."/>
            <person name="De Vos L."/>
            <person name="Chen L."/>
            <person name="Duong T.A."/>
            <person name="Gao Y."/>
            <person name="Hammerbacher A."/>
            <person name="Kikkert J.R."/>
            <person name="Li Y."/>
            <person name="Li H."/>
            <person name="Li K."/>
            <person name="Li Q."/>
            <person name="Liu X."/>
            <person name="Ma X."/>
            <person name="Naidoo K."/>
            <person name="Pethybridge S.J."/>
            <person name="Sun J."/>
            <person name="Steenkamp E.T."/>
            <person name="van der Nest M.A."/>
            <person name="van Wyk S."/>
            <person name="Wingfield M.J."/>
            <person name="Xiong C."/>
            <person name="Yue Q."/>
            <person name="Zhang X."/>
        </authorList>
    </citation>
    <scope>NUCLEOTIDE SEQUENCE [LARGE SCALE GENOMIC DNA]</scope>
    <source>
        <strain evidence="8 9">BP5796</strain>
    </source>
</reference>
<dbReference type="EMBL" id="PDLN01000005">
    <property type="protein sequence ID" value="RDW85926.1"/>
    <property type="molecule type" value="Genomic_DNA"/>
</dbReference>
<feature type="transmembrane region" description="Helical" evidence="6">
    <location>
        <begin position="540"/>
        <end position="560"/>
    </location>
</feature>
<sequence length="782" mass="86262">MNNHFRDTVFGQVVRLLSRNRHFRFPDELDPTLWKQCVHGDSTASSSTVGESHDRAESRDQTAAVDVSNGGEKGLKPEAPTARTSGSGDVQTLDQGDSSHENPAAVRLVDWYGPDDQENLQNWSAGRKLLVTFQICILNFGIYIGSSIYTPGELSIIEEFGVSEVVATLGLSLFVLGYGLGPMLFSPMSEMPTIGRSRIYFWTLFAFVLLQLPTGYAVNIAMLLIFRFLTGFFGGPVLATGGATIIDIYPPIEVPQWISIFGACGVLGPVLGPLVGGFAAQAKGWRWTIWELAWLGAGVLIVLFFLLPETSSENILYRRAQRMRKATGDYTLKSQSEIDAEKVDAAKDSLIMLGRAFTLTFSEPVIFFVDLYSALLYGVLYIWFESFPLVFGDIYGFNIGQQGLVFLGIFVGGLITVPCYLFWIRSYLVPQFSQPPIQPEIILPPTFFGAFALPICLFWYGWTSRADIHWIVPLIGSGSFTISIITLFMPVLTYLGMAYPQYPASVLAGNALFRASCGEVFPLFARALFRNLGIGPGNSLLGGLAILFIPIPFILFYSSAQDGPAFVYQSTGEQSHVMTRQFRDYKSPSATALLGSVHIDPMGHFRKLASAKEWSQNPSIQESTAFNVDLEKVAESSVRSLQFEFQETKDGELVEGLESPVCEFAIINLIPAAPRFEPAFEHSMHKTFTDCYYAPGFVGGGWGYALNSNDASGEVMSAAQNDASVVLSGSDRRLAYYAIGWDTIELHHAYAKTPLFDEEINKLKPWYGPGTGAFYVSFERHS</sequence>
<feature type="transmembrane region" description="Helical" evidence="6">
    <location>
        <begin position="468"/>
        <end position="495"/>
    </location>
</feature>